<dbReference type="InterPro" id="IPR000873">
    <property type="entry name" value="AMP-dep_synth/lig_dom"/>
</dbReference>
<dbReference type="OrthoDB" id="8445630at2"/>
<protein>
    <submittedName>
        <fullName evidence="2">AMP-binding protein</fullName>
    </submittedName>
</protein>
<dbReference type="InterPro" id="IPR042099">
    <property type="entry name" value="ANL_N_sf"/>
</dbReference>
<organism evidence="2 3">
    <name type="scientific">Amycolatopsis acidicola</name>
    <dbReference type="NCBI Taxonomy" id="2596893"/>
    <lineage>
        <taxon>Bacteria</taxon>
        <taxon>Bacillati</taxon>
        <taxon>Actinomycetota</taxon>
        <taxon>Actinomycetes</taxon>
        <taxon>Pseudonocardiales</taxon>
        <taxon>Pseudonocardiaceae</taxon>
        <taxon>Amycolatopsis</taxon>
    </lineage>
</organism>
<dbReference type="Gene3D" id="3.30.300.30">
    <property type="match status" value="1"/>
</dbReference>
<evidence type="ECO:0000259" key="1">
    <source>
        <dbReference type="Pfam" id="PF00501"/>
    </source>
</evidence>
<dbReference type="SUPFAM" id="SSF56801">
    <property type="entry name" value="Acetyl-CoA synthetase-like"/>
    <property type="match status" value="1"/>
</dbReference>
<keyword evidence="3" id="KW-1185">Reference proteome</keyword>
<sequence>MTLLGDSARIVDLVAGRTLDLTGEVAKAAEEVAALPEGVLFVRTAMDAPGLIRYLAAFESCRAVALIDPALNEESLARLVARFRPGAVLAAPGCEPPPGYLRKDGHWVRGETDGVRPHPDLAVLLATSGSTGKPHFARLSRNALLSNAHAIGEVLRIGADDVAPTVLPLHYSYGLSVLNSHLVRGATVVLQPDGIHAPGFWDAVTEHRCTSLAAVPYHYEMLWRQEFDPAHFPALHTLTQAGGRLRPELVTEFDTRMRAAGGGLFVMYGQTEAAPRMATMPADRLAEKPGSVGPALPGGEFAIRHNDGSETTHPKITGEVIYHGPNVMMGYAEDAHDLAKGDELDGVLATGDLGYLDEEGFLFVTGRLKRIGQVFGNRISLDDLEQAVLATGLGVRMVAAVPAGDKIVLFTEGVAADVCKEISRALAERLHLHSSGFDVRALDAVPLQTSGKIDYPALSELV</sequence>
<dbReference type="InterPro" id="IPR045851">
    <property type="entry name" value="AMP-bd_C_sf"/>
</dbReference>
<name>A0A5N0VMX8_9PSEU</name>
<accession>A0A5N0VMX8</accession>
<evidence type="ECO:0000313" key="3">
    <source>
        <dbReference type="Proteomes" id="UP000319769"/>
    </source>
</evidence>
<comment type="caution">
    <text evidence="2">The sequence shown here is derived from an EMBL/GenBank/DDBJ whole genome shotgun (WGS) entry which is preliminary data.</text>
</comment>
<dbReference type="RefSeq" id="WP_144746482.1">
    <property type="nucleotide sequence ID" value="NZ_VMNW02000001.1"/>
</dbReference>
<reference evidence="2" key="1">
    <citation type="submission" date="2019-09" db="EMBL/GenBank/DDBJ databases">
        <authorList>
            <person name="Teo W.F.A."/>
            <person name="Duangmal K."/>
        </authorList>
    </citation>
    <scope>NUCLEOTIDE SEQUENCE [LARGE SCALE GENOMIC DNA]</scope>
    <source>
        <strain evidence="2">K81G1</strain>
    </source>
</reference>
<gene>
    <name evidence="2" type="ORF">FPZ12_001245</name>
</gene>
<feature type="domain" description="AMP-dependent synthetase/ligase" evidence="1">
    <location>
        <begin position="111"/>
        <end position="331"/>
    </location>
</feature>
<dbReference type="Pfam" id="PF00501">
    <property type="entry name" value="AMP-binding"/>
    <property type="match status" value="1"/>
</dbReference>
<proteinExistence type="predicted"/>
<dbReference type="EMBL" id="VMNW02000001">
    <property type="protein sequence ID" value="KAA9166943.1"/>
    <property type="molecule type" value="Genomic_DNA"/>
</dbReference>
<dbReference type="PANTHER" id="PTHR24096">
    <property type="entry name" value="LONG-CHAIN-FATTY-ACID--COA LIGASE"/>
    <property type="match status" value="1"/>
</dbReference>
<evidence type="ECO:0000313" key="2">
    <source>
        <dbReference type="EMBL" id="KAA9166943.1"/>
    </source>
</evidence>
<dbReference type="Proteomes" id="UP000319769">
    <property type="component" value="Unassembled WGS sequence"/>
</dbReference>
<dbReference type="AlphaFoldDB" id="A0A5N0VMX8"/>
<dbReference type="Gene3D" id="3.40.50.12780">
    <property type="entry name" value="N-terminal domain of ligase-like"/>
    <property type="match status" value="1"/>
</dbReference>